<gene>
    <name evidence="2" type="ORF">FGF04_08230</name>
</gene>
<dbReference type="OrthoDB" id="4332802at2"/>
<evidence type="ECO:0000313" key="3">
    <source>
        <dbReference type="Proteomes" id="UP000324965"/>
    </source>
</evidence>
<dbReference type="AlphaFoldDB" id="A0A5B0BFJ6"/>
<dbReference type="Proteomes" id="UP000324965">
    <property type="component" value="Unassembled WGS sequence"/>
</dbReference>
<proteinExistence type="predicted"/>
<keyword evidence="3" id="KW-1185">Reference proteome</keyword>
<reference evidence="2 3" key="1">
    <citation type="submission" date="2019-05" db="EMBL/GenBank/DDBJ databases">
        <authorList>
            <person name="Hariharan J."/>
            <person name="Choudoir M.J."/>
            <person name="Diebold P."/>
            <person name="Panke-Buisse K."/>
            <person name="Buckley D.H."/>
        </authorList>
    </citation>
    <scope>NUCLEOTIDE SEQUENCE [LARGE SCALE GENOMIC DNA]</scope>
    <source>
        <strain evidence="2 3">SUN51</strain>
    </source>
</reference>
<keyword evidence="1" id="KW-1133">Transmembrane helix</keyword>
<protein>
    <submittedName>
        <fullName evidence="2">Uncharacterized protein</fullName>
    </submittedName>
</protein>
<evidence type="ECO:0000313" key="2">
    <source>
        <dbReference type="EMBL" id="KAA0940840.1"/>
    </source>
</evidence>
<comment type="caution">
    <text evidence="2">The sequence shown here is derived from an EMBL/GenBank/DDBJ whole genome shotgun (WGS) entry which is preliminary data.</text>
</comment>
<keyword evidence="1" id="KW-0472">Membrane</keyword>
<accession>A0A5B0BFJ6</accession>
<evidence type="ECO:0000256" key="1">
    <source>
        <dbReference type="SAM" id="Phobius"/>
    </source>
</evidence>
<name>A0A5B0BFJ6_9ACTN</name>
<dbReference type="EMBL" id="VDFC01000023">
    <property type="protein sequence ID" value="KAA0940840.1"/>
    <property type="molecule type" value="Genomic_DNA"/>
</dbReference>
<sequence length="90" mass="9685">MLHTTQASWKSEIFQVTVGFLPDWAQTGALGLLVLAVLASWGVKLRRRLAHRRAVRSGQPVHAAAPYGQGRGADYLGAYAPRTGPDDTTA</sequence>
<keyword evidence="1" id="KW-0812">Transmembrane</keyword>
<feature type="transmembrane region" description="Helical" evidence="1">
    <location>
        <begin position="24"/>
        <end position="43"/>
    </location>
</feature>
<dbReference type="RefSeq" id="WP_149510577.1">
    <property type="nucleotide sequence ID" value="NZ_VDFC01000023.1"/>
</dbReference>
<organism evidence="2 3">
    <name type="scientific">Streptomyces apricus</name>
    <dbReference type="NCBI Taxonomy" id="1828112"/>
    <lineage>
        <taxon>Bacteria</taxon>
        <taxon>Bacillati</taxon>
        <taxon>Actinomycetota</taxon>
        <taxon>Actinomycetes</taxon>
        <taxon>Kitasatosporales</taxon>
        <taxon>Streptomycetaceae</taxon>
        <taxon>Streptomyces</taxon>
    </lineage>
</organism>